<evidence type="ECO:0000313" key="3">
    <source>
        <dbReference type="EMBL" id="CAI9567438.1"/>
    </source>
</evidence>
<gene>
    <name evidence="3" type="ORF">SPARVUS_LOCUS6537581</name>
</gene>
<comment type="caution">
    <text evidence="3">The sequence shown here is derived from an EMBL/GenBank/DDBJ whole genome shotgun (WGS) entry which is preliminary data.</text>
</comment>
<reference evidence="3" key="1">
    <citation type="submission" date="2023-05" db="EMBL/GenBank/DDBJ databases">
        <authorList>
            <person name="Stuckert A."/>
        </authorList>
    </citation>
    <scope>NUCLEOTIDE SEQUENCE</scope>
</reference>
<name>A0ABN9D7E4_9NEOB</name>
<organism evidence="3 4">
    <name type="scientific">Staurois parvus</name>
    <dbReference type="NCBI Taxonomy" id="386267"/>
    <lineage>
        <taxon>Eukaryota</taxon>
        <taxon>Metazoa</taxon>
        <taxon>Chordata</taxon>
        <taxon>Craniata</taxon>
        <taxon>Vertebrata</taxon>
        <taxon>Euteleostomi</taxon>
        <taxon>Amphibia</taxon>
        <taxon>Batrachia</taxon>
        <taxon>Anura</taxon>
        <taxon>Neobatrachia</taxon>
        <taxon>Ranoidea</taxon>
        <taxon>Ranidae</taxon>
        <taxon>Staurois</taxon>
    </lineage>
</organism>
<evidence type="ECO:0000259" key="2">
    <source>
        <dbReference type="Pfam" id="PF14719"/>
    </source>
</evidence>
<dbReference type="SUPFAM" id="SSF50729">
    <property type="entry name" value="PH domain-like"/>
    <property type="match status" value="1"/>
</dbReference>
<proteinExistence type="predicted"/>
<dbReference type="Proteomes" id="UP001162483">
    <property type="component" value="Unassembled WGS sequence"/>
</dbReference>
<dbReference type="Pfam" id="PF14719">
    <property type="entry name" value="PID_2"/>
    <property type="match status" value="1"/>
</dbReference>
<dbReference type="PANTHER" id="PTHR11232:SF34">
    <property type="entry name" value="PROTEIN FAM43B"/>
    <property type="match status" value="1"/>
</dbReference>
<evidence type="ECO:0000313" key="4">
    <source>
        <dbReference type="Proteomes" id="UP001162483"/>
    </source>
</evidence>
<evidence type="ECO:0000256" key="1">
    <source>
        <dbReference type="SAM" id="MobiDB-lite"/>
    </source>
</evidence>
<dbReference type="Gene3D" id="2.30.29.30">
    <property type="entry name" value="Pleckstrin-homology domain (PH domain)/Phosphotyrosine-binding domain (PTB)"/>
    <property type="match status" value="1"/>
</dbReference>
<dbReference type="PANTHER" id="PTHR11232">
    <property type="entry name" value="PHOSPHOTYROSINE INTERACTION DOMAIN-CONTAINING FAMILY MEMBER"/>
    <property type="match status" value="1"/>
</dbReference>
<accession>A0ABN9D7E4</accession>
<feature type="region of interest" description="Disordered" evidence="1">
    <location>
        <begin position="162"/>
        <end position="198"/>
    </location>
</feature>
<dbReference type="EMBL" id="CATNWA010014101">
    <property type="protein sequence ID" value="CAI9567438.1"/>
    <property type="molecule type" value="Genomic_DNA"/>
</dbReference>
<feature type="domain" description="PID" evidence="2">
    <location>
        <begin position="9"/>
        <end position="135"/>
    </location>
</feature>
<dbReference type="InterPro" id="IPR011993">
    <property type="entry name" value="PH-like_dom_sf"/>
</dbReference>
<protein>
    <recommendedName>
        <fullName evidence="2">PID domain-containing protein</fullName>
    </recommendedName>
</protein>
<dbReference type="InterPro" id="IPR006020">
    <property type="entry name" value="PTB/PI_dom"/>
</dbReference>
<feature type="compositionally biased region" description="Pro residues" evidence="1">
    <location>
        <begin position="170"/>
        <end position="182"/>
    </location>
</feature>
<keyword evidence="4" id="KW-1185">Reference proteome</keyword>
<sequence length="198" mass="22162">MTPSKKGARKTVHTYLLHRITCCVAEAGHPKVFSWVYRHQIKNKAVVLRCHAVLVSKAEKAKVMAQTLCQTSLAAFKEFKSLKRQSDFRREQQELLGDLVVPMMPLRKVLNGTCSYNPPSERSRTVPRLSSILEEEEDGEEEWADLRRTPVHIRDRFVTHQQISAVLTPSPGPSPGPPPPSSPVQSPAGLSQAGLDYR</sequence>
<dbReference type="InterPro" id="IPR051133">
    <property type="entry name" value="Adapter_Engulfment-Domain"/>
</dbReference>